<dbReference type="AlphaFoldDB" id="A0A645E1K0"/>
<comment type="caution">
    <text evidence="1">The sequence shown here is derived from an EMBL/GenBank/DDBJ whole genome shotgun (WGS) entry which is preliminary data.</text>
</comment>
<gene>
    <name evidence="1" type="ORF">SDC9_142559</name>
</gene>
<reference evidence="1" key="1">
    <citation type="submission" date="2019-08" db="EMBL/GenBank/DDBJ databases">
        <authorList>
            <person name="Kucharzyk K."/>
            <person name="Murdoch R.W."/>
            <person name="Higgins S."/>
            <person name="Loffler F."/>
        </authorList>
    </citation>
    <scope>NUCLEOTIDE SEQUENCE</scope>
</reference>
<evidence type="ECO:0000313" key="1">
    <source>
        <dbReference type="EMBL" id="MPM95405.1"/>
    </source>
</evidence>
<proteinExistence type="predicted"/>
<organism evidence="1">
    <name type="scientific">bioreactor metagenome</name>
    <dbReference type="NCBI Taxonomy" id="1076179"/>
    <lineage>
        <taxon>unclassified sequences</taxon>
        <taxon>metagenomes</taxon>
        <taxon>ecological metagenomes</taxon>
    </lineage>
</organism>
<name>A0A645E1K0_9ZZZZ</name>
<sequence length="35" mass="4131">MDILIGNGAVKLFFKHIVNRMNDKIYDFDRCINDT</sequence>
<accession>A0A645E1K0</accession>
<dbReference type="EMBL" id="VSSQ01041907">
    <property type="protein sequence ID" value="MPM95405.1"/>
    <property type="molecule type" value="Genomic_DNA"/>
</dbReference>
<protein>
    <submittedName>
        <fullName evidence="1">Uncharacterized protein</fullName>
    </submittedName>
</protein>